<dbReference type="InterPro" id="IPR005000">
    <property type="entry name" value="Aldolase/citrate-lyase_domain"/>
</dbReference>
<keyword evidence="3" id="KW-0479">Metal-binding</keyword>
<name>A0A4R4DW50_9PROT</name>
<comment type="cofactor">
    <cofactor evidence="1">
        <name>a divalent metal cation</name>
        <dbReference type="ChEBI" id="CHEBI:60240"/>
    </cofactor>
</comment>
<dbReference type="InterPro" id="IPR015813">
    <property type="entry name" value="Pyrv/PenolPyrv_kinase-like_dom"/>
</dbReference>
<dbReference type="GO" id="GO:0016832">
    <property type="term" value="F:aldehyde-lyase activity"/>
    <property type="evidence" value="ECO:0007669"/>
    <property type="project" value="UniProtKB-ARBA"/>
</dbReference>
<evidence type="ECO:0000256" key="6">
    <source>
        <dbReference type="ARBA" id="ARBA00045074"/>
    </source>
</evidence>
<dbReference type="FunFam" id="3.20.20.60:FF:000004">
    <property type="entry name" value="5-keto-4-deoxy-D-glucarate aldolase"/>
    <property type="match status" value="1"/>
</dbReference>
<comment type="caution">
    <text evidence="8">The sequence shown here is derived from an EMBL/GenBank/DDBJ whole genome shotgun (WGS) entry which is preliminary data.</text>
</comment>
<keyword evidence="4" id="KW-0456">Lyase</keyword>
<sequence length="269" mass="28501">MPNLPSAKAPNALKAALQAQQRQFGLWSSLCSNVVAEVLAYAGYDWIVVDTEHAPNEPADVLSQLQALATGTAEPVVRVAWNDTVLIKRLLDIGARSLLVPFVQDAEEARAAVAATRYPPQGVRGVSVSQRANRFGRVPNYLHKAHEEICVLVQLETRAALTQLEAIAAVEGIDGLFIGPSDLAADLGHLGNAAHPEVQAAIADACTRARALGKPLGILAPVEADARRYFEMGFTFVAIGSDVGILANGSTSLVARMREAVGTPLRIAV</sequence>
<dbReference type="GO" id="GO:0005737">
    <property type="term" value="C:cytoplasm"/>
    <property type="evidence" value="ECO:0007669"/>
    <property type="project" value="UniProtKB-ARBA"/>
</dbReference>
<dbReference type="SUPFAM" id="SSF51621">
    <property type="entry name" value="Phosphoenolpyruvate/pyruvate domain"/>
    <property type="match status" value="1"/>
</dbReference>
<dbReference type="Gene3D" id="3.20.20.60">
    <property type="entry name" value="Phosphoenolpyruvate-binding domains"/>
    <property type="match status" value="1"/>
</dbReference>
<evidence type="ECO:0000313" key="8">
    <source>
        <dbReference type="EMBL" id="TCZ64888.1"/>
    </source>
</evidence>
<reference evidence="8 9" key="1">
    <citation type="submission" date="2019-03" db="EMBL/GenBank/DDBJ databases">
        <title>Paracraurococcus aquatilis NE82 genome sequence.</title>
        <authorList>
            <person name="Zhao Y."/>
            <person name="Du Z."/>
        </authorList>
    </citation>
    <scope>NUCLEOTIDE SEQUENCE [LARGE SCALE GENOMIC DNA]</scope>
    <source>
        <strain evidence="8 9">NE82</strain>
    </source>
</reference>
<evidence type="ECO:0000313" key="9">
    <source>
        <dbReference type="Proteomes" id="UP000295023"/>
    </source>
</evidence>
<dbReference type="Proteomes" id="UP000295023">
    <property type="component" value="Unassembled WGS sequence"/>
</dbReference>
<dbReference type="RefSeq" id="WP_132285528.1">
    <property type="nucleotide sequence ID" value="NZ_SKBM01000004.1"/>
</dbReference>
<dbReference type="Pfam" id="PF03328">
    <property type="entry name" value="HpcH_HpaI"/>
    <property type="match status" value="1"/>
</dbReference>
<evidence type="ECO:0000259" key="7">
    <source>
        <dbReference type="Pfam" id="PF03328"/>
    </source>
</evidence>
<dbReference type="EMBL" id="SKBM01000004">
    <property type="protein sequence ID" value="TCZ64888.1"/>
    <property type="molecule type" value="Genomic_DNA"/>
</dbReference>
<evidence type="ECO:0000256" key="3">
    <source>
        <dbReference type="ARBA" id="ARBA00022723"/>
    </source>
</evidence>
<evidence type="ECO:0000256" key="4">
    <source>
        <dbReference type="ARBA" id="ARBA00023239"/>
    </source>
</evidence>
<dbReference type="OrthoDB" id="9802624at2"/>
<dbReference type="InterPro" id="IPR050251">
    <property type="entry name" value="HpcH-HpaI_aldolase"/>
</dbReference>
<dbReference type="InterPro" id="IPR040442">
    <property type="entry name" value="Pyrv_kinase-like_dom_sf"/>
</dbReference>
<proteinExistence type="inferred from homology"/>
<dbReference type="AlphaFoldDB" id="A0A4R4DW50"/>
<evidence type="ECO:0000256" key="1">
    <source>
        <dbReference type="ARBA" id="ARBA00001968"/>
    </source>
</evidence>
<dbReference type="PANTHER" id="PTHR30502:SF4">
    <property type="entry name" value="5-KETO-4-DEOXY-D-GLUCARATE ALDOLASE"/>
    <property type="match status" value="1"/>
</dbReference>
<keyword evidence="5" id="KW-0670">Pyruvate</keyword>
<comment type="catalytic activity">
    <reaction evidence="6">
        <text>D-glyceraldehyde + pyruvate = 2-dehydro-3-deoxy-L-galactonate</text>
        <dbReference type="Rhea" id="RHEA:80055"/>
        <dbReference type="ChEBI" id="CHEBI:15361"/>
        <dbReference type="ChEBI" id="CHEBI:17378"/>
        <dbReference type="ChEBI" id="CHEBI:75545"/>
    </reaction>
</comment>
<keyword evidence="9" id="KW-1185">Reference proteome</keyword>
<gene>
    <name evidence="8" type="ORF">EXY23_05820</name>
</gene>
<evidence type="ECO:0000256" key="5">
    <source>
        <dbReference type="ARBA" id="ARBA00023317"/>
    </source>
</evidence>
<dbReference type="PANTHER" id="PTHR30502">
    <property type="entry name" value="2-KETO-3-DEOXY-L-RHAMNONATE ALDOLASE"/>
    <property type="match status" value="1"/>
</dbReference>
<organism evidence="8 9">
    <name type="scientific">Roseicella aquatilis</name>
    <dbReference type="NCBI Taxonomy" id="2527868"/>
    <lineage>
        <taxon>Bacteria</taxon>
        <taxon>Pseudomonadati</taxon>
        <taxon>Pseudomonadota</taxon>
        <taxon>Alphaproteobacteria</taxon>
        <taxon>Acetobacterales</taxon>
        <taxon>Roseomonadaceae</taxon>
        <taxon>Roseicella</taxon>
    </lineage>
</organism>
<dbReference type="GO" id="GO:0046872">
    <property type="term" value="F:metal ion binding"/>
    <property type="evidence" value="ECO:0007669"/>
    <property type="project" value="UniProtKB-KW"/>
</dbReference>
<comment type="similarity">
    <text evidence="2">Belongs to the HpcH/HpaI aldolase family.</text>
</comment>
<feature type="domain" description="HpcH/HpaI aldolase/citrate lyase" evidence="7">
    <location>
        <begin position="23"/>
        <end position="248"/>
    </location>
</feature>
<accession>A0A4R4DW50</accession>
<protein>
    <submittedName>
        <fullName evidence="8">4-hydroxy-2-oxo-heptane-1,7-dioate aldolase</fullName>
    </submittedName>
</protein>
<evidence type="ECO:0000256" key="2">
    <source>
        <dbReference type="ARBA" id="ARBA00005568"/>
    </source>
</evidence>